<accession>A0A645HIB8</accession>
<dbReference type="InterPro" id="IPR019489">
    <property type="entry name" value="Clp_ATPase_C"/>
</dbReference>
<dbReference type="Pfam" id="PF10431">
    <property type="entry name" value="ClpB_D2-small"/>
    <property type="match status" value="1"/>
</dbReference>
<sequence>MKDEITKILELILDKLSQRLAEKELKLELTQSAKNYIIDNGYDPIYGARPLKRYVQHHVETLIAKTIISGDIDPDSTIIVDTGAGGLTVQIKK</sequence>
<dbReference type="PANTHER" id="PTHR11638">
    <property type="entry name" value="ATP-DEPENDENT CLP PROTEASE"/>
    <property type="match status" value="1"/>
</dbReference>
<evidence type="ECO:0000256" key="1">
    <source>
        <dbReference type="ARBA" id="ARBA00022741"/>
    </source>
</evidence>
<dbReference type="Gene3D" id="1.10.8.60">
    <property type="match status" value="1"/>
</dbReference>
<dbReference type="InterPro" id="IPR050130">
    <property type="entry name" value="ClpA_ClpB"/>
</dbReference>
<dbReference type="EMBL" id="VSSQ01092871">
    <property type="protein sequence ID" value="MPN37939.1"/>
    <property type="molecule type" value="Genomic_DNA"/>
</dbReference>
<organism evidence="4">
    <name type="scientific">bioreactor metagenome</name>
    <dbReference type="NCBI Taxonomy" id="1076179"/>
    <lineage>
        <taxon>unclassified sequences</taxon>
        <taxon>metagenomes</taxon>
        <taxon>ecological metagenomes</taxon>
    </lineage>
</organism>
<dbReference type="SUPFAM" id="SSF52540">
    <property type="entry name" value="P-loop containing nucleoside triphosphate hydrolases"/>
    <property type="match status" value="1"/>
</dbReference>
<dbReference type="FunFam" id="1.10.8.60:FF:000017">
    <property type="entry name" value="ATP-dependent chaperone ClpB"/>
    <property type="match status" value="1"/>
</dbReference>
<name>A0A645HIB8_9ZZZZ</name>
<comment type="caution">
    <text evidence="4">The sequence shown here is derived from an EMBL/GenBank/DDBJ whole genome shotgun (WGS) entry which is preliminary data.</text>
</comment>
<dbReference type="AlphaFoldDB" id="A0A645HIB8"/>
<feature type="domain" description="Clp ATPase C-terminal" evidence="3">
    <location>
        <begin position="2"/>
        <end position="89"/>
    </location>
</feature>
<dbReference type="GO" id="GO:0005524">
    <property type="term" value="F:ATP binding"/>
    <property type="evidence" value="ECO:0007669"/>
    <property type="project" value="UniProtKB-KW"/>
</dbReference>
<proteinExistence type="predicted"/>
<dbReference type="SMART" id="SM01086">
    <property type="entry name" value="ClpB_D2-small"/>
    <property type="match status" value="1"/>
</dbReference>
<evidence type="ECO:0000259" key="3">
    <source>
        <dbReference type="SMART" id="SM01086"/>
    </source>
</evidence>
<gene>
    <name evidence="4" type="primary">clpB_33</name>
    <name evidence="4" type="ORF">SDC9_185460</name>
</gene>
<dbReference type="PANTHER" id="PTHR11638:SF18">
    <property type="entry name" value="HEAT SHOCK PROTEIN 104"/>
    <property type="match status" value="1"/>
</dbReference>
<evidence type="ECO:0000256" key="2">
    <source>
        <dbReference type="ARBA" id="ARBA00022840"/>
    </source>
</evidence>
<evidence type="ECO:0000313" key="4">
    <source>
        <dbReference type="EMBL" id="MPN37939.1"/>
    </source>
</evidence>
<dbReference type="GO" id="GO:0034605">
    <property type="term" value="P:cellular response to heat"/>
    <property type="evidence" value="ECO:0007669"/>
    <property type="project" value="TreeGrafter"/>
</dbReference>
<dbReference type="GO" id="GO:0005737">
    <property type="term" value="C:cytoplasm"/>
    <property type="evidence" value="ECO:0007669"/>
    <property type="project" value="TreeGrafter"/>
</dbReference>
<protein>
    <submittedName>
        <fullName evidence="4">Chaperone protein ClpB</fullName>
    </submittedName>
</protein>
<dbReference type="InterPro" id="IPR027417">
    <property type="entry name" value="P-loop_NTPase"/>
</dbReference>
<keyword evidence="1" id="KW-0547">Nucleotide-binding</keyword>
<keyword evidence="2" id="KW-0067">ATP-binding</keyword>
<dbReference type="GO" id="GO:0016887">
    <property type="term" value="F:ATP hydrolysis activity"/>
    <property type="evidence" value="ECO:0007669"/>
    <property type="project" value="TreeGrafter"/>
</dbReference>
<reference evidence="4" key="1">
    <citation type="submission" date="2019-08" db="EMBL/GenBank/DDBJ databases">
        <authorList>
            <person name="Kucharzyk K."/>
            <person name="Murdoch R.W."/>
            <person name="Higgins S."/>
            <person name="Loffler F."/>
        </authorList>
    </citation>
    <scope>NUCLEOTIDE SEQUENCE</scope>
</reference>